<evidence type="ECO:0000256" key="3">
    <source>
        <dbReference type="ARBA" id="ARBA00011233"/>
    </source>
</evidence>
<dbReference type="InterPro" id="IPR008979">
    <property type="entry name" value="Galactose-bd-like_sf"/>
</dbReference>
<reference evidence="10 11" key="1">
    <citation type="journal article" date="2021" name="Elife">
        <title>Chloroplast acquisition without the gene transfer in kleptoplastic sea slugs, Plakobranchus ocellatus.</title>
        <authorList>
            <person name="Maeda T."/>
            <person name="Takahashi S."/>
            <person name="Yoshida T."/>
            <person name="Shimamura S."/>
            <person name="Takaki Y."/>
            <person name="Nagai Y."/>
            <person name="Toyoda A."/>
            <person name="Suzuki Y."/>
            <person name="Arimoto A."/>
            <person name="Ishii H."/>
            <person name="Satoh N."/>
            <person name="Nishiyama T."/>
            <person name="Hasebe M."/>
            <person name="Maruyama T."/>
            <person name="Minagawa J."/>
            <person name="Obokata J."/>
            <person name="Shigenobu S."/>
        </authorList>
    </citation>
    <scope>NUCLEOTIDE SEQUENCE [LARGE SCALE GENOMIC DNA]</scope>
</reference>
<accession>A0AAV4D583</accession>
<dbReference type="GO" id="GO:0001868">
    <property type="term" value="P:regulation of complement activation, lectin pathway"/>
    <property type="evidence" value="ECO:0007669"/>
    <property type="project" value="UniProtKB-ARBA"/>
</dbReference>
<keyword evidence="8" id="KW-0732">Signal</keyword>
<name>A0AAV4D583_9GAST</name>
<evidence type="ECO:0000259" key="9">
    <source>
        <dbReference type="SMART" id="SM00607"/>
    </source>
</evidence>
<dbReference type="InterPro" id="IPR006585">
    <property type="entry name" value="FTP1"/>
</dbReference>
<feature type="chain" id="PRO_5043966074" evidence="8">
    <location>
        <begin position="20"/>
        <end position="381"/>
    </location>
</feature>
<dbReference type="SUPFAM" id="SSF49785">
    <property type="entry name" value="Galactose-binding domain-like"/>
    <property type="match status" value="1"/>
</dbReference>
<evidence type="ECO:0000256" key="1">
    <source>
        <dbReference type="ARBA" id="ARBA00002219"/>
    </source>
</evidence>
<dbReference type="GO" id="GO:0042806">
    <property type="term" value="F:fucose binding"/>
    <property type="evidence" value="ECO:0007669"/>
    <property type="project" value="UniProtKB-ARBA"/>
</dbReference>
<dbReference type="Pfam" id="PF22633">
    <property type="entry name" value="F5_F8_type_C_2"/>
    <property type="match status" value="1"/>
</dbReference>
<comment type="similarity">
    <text evidence="2">Belongs to the fucolectin family.</text>
</comment>
<evidence type="ECO:0000313" key="11">
    <source>
        <dbReference type="Proteomes" id="UP000735302"/>
    </source>
</evidence>
<dbReference type="AlphaFoldDB" id="A0AAV4D583"/>
<evidence type="ECO:0000256" key="4">
    <source>
        <dbReference type="ARBA" id="ARBA00022723"/>
    </source>
</evidence>
<feature type="domain" description="Fucolectin tachylectin-4 pentraxin-1" evidence="9">
    <location>
        <begin position="183"/>
        <end position="340"/>
    </location>
</feature>
<evidence type="ECO:0000256" key="8">
    <source>
        <dbReference type="SAM" id="SignalP"/>
    </source>
</evidence>
<comment type="caution">
    <text evidence="10">The sequence shown here is derived from an EMBL/GenBank/DDBJ whole genome shotgun (WGS) entry which is preliminary data.</text>
</comment>
<evidence type="ECO:0000256" key="6">
    <source>
        <dbReference type="ARBA" id="ARBA00022837"/>
    </source>
</evidence>
<comment type="function">
    <text evidence="1">Acts as a defensive agent. Recognizes blood group fucosylated oligosaccharides including A, B, H and Lewis B-type antigens. Does not recognize Lewis A antigen and has low affinity for monovalent haptens.</text>
</comment>
<evidence type="ECO:0000256" key="7">
    <source>
        <dbReference type="ARBA" id="ARBA00023157"/>
    </source>
</evidence>
<evidence type="ECO:0000313" key="10">
    <source>
        <dbReference type="EMBL" id="GFO39310.1"/>
    </source>
</evidence>
<dbReference type="InterPro" id="IPR051941">
    <property type="entry name" value="BG_Antigen-Binding_Lectin"/>
</dbReference>
<comment type="subunit">
    <text evidence="3">Homotrimer.</text>
</comment>
<dbReference type="GO" id="GO:0046872">
    <property type="term" value="F:metal ion binding"/>
    <property type="evidence" value="ECO:0007669"/>
    <property type="project" value="UniProtKB-KW"/>
</dbReference>
<dbReference type="GO" id="GO:0010185">
    <property type="term" value="P:regulation of cellular defense response"/>
    <property type="evidence" value="ECO:0007669"/>
    <property type="project" value="UniProtKB-ARBA"/>
</dbReference>
<dbReference type="Proteomes" id="UP000735302">
    <property type="component" value="Unassembled WGS sequence"/>
</dbReference>
<keyword evidence="6" id="KW-0106">Calcium</keyword>
<dbReference type="PANTHER" id="PTHR45713:SF6">
    <property type="entry name" value="F5_8 TYPE C DOMAIN-CONTAINING PROTEIN"/>
    <property type="match status" value="1"/>
</dbReference>
<feature type="non-terminal residue" evidence="10">
    <location>
        <position position="381"/>
    </location>
</feature>
<evidence type="ECO:0000256" key="2">
    <source>
        <dbReference type="ARBA" id="ARBA00010147"/>
    </source>
</evidence>
<evidence type="ECO:0000256" key="5">
    <source>
        <dbReference type="ARBA" id="ARBA00022734"/>
    </source>
</evidence>
<sequence length="381" mass="41395">MSSPLWPSVMLCLEKAVLGAQSQPCALGWFGDSCQFQCHCAGNTDCDPSNGACSSGCDPQWFGPGCQYNVSQITTSNGLWLTDSDDRTCNNDGNAESITVALVTPHPLTWVRVVVSDSTYVSDFQLSYRTPVSTSSEQCTEARSAKVDDNTLDIFCSTSIVVSNVTVSGPAVLGLCTLYISGGRNVALKQATEQSSRYLERYAKYAVDGTPSGPDIYFDRTLTCSHTSDEEMAPKFGWWRVTFSNDVEINRLIIYNRMDCCEDRLVNFTLQAYSSSGGNPVYSYTDPGGRAQLVYTVVPSPVIQAPVKSVRFDVSKNTKGSNIMTLCEVYAFGEVVCPPRKFGRQCERDCNCADQKEACFVSTGGCPSGCAAGYLGEDCYT</sequence>
<dbReference type="EMBL" id="BLXT01007490">
    <property type="protein sequence ID" value="GFO39310.1"/>
    <property type="molecule type" value="Genomic_DNA"/>
</dbReference>
<keyword evidence="5" id="KW-0430">Lectin</keyword>
<dbReference type="PANTHER" id="PTHR45713">
    <property type="entry name" value="FTP DOMAIN-CONTAINING PROTEIN"/>
    <property type="match status" value="1"/>
</dbReference>
<feature type="signal peptide" evidence="8">
    <location>
        <begin position="1"/>
        <end position="19"/>
    </location>
</feature>
<keyword evidence="11" id="KW-1185">Reference proteome</keyword>
<gene>
    <name evidence="10" type="ORF">PoB_006581500</name>
</gene>
<dbReference type="SMART" id="SM00607">
    <property type="entry name" value="FTP"/>
    <property type="match status" value="1"/>
</dbReference>
<proteinExistence type="inferred from homology"/>
<keyword evidence="7" id="KW-1015">Disulfide bond</keyword>
<protein>
    <submittedName>
        <fullName evidence="10">Fucolectin-related protein</fullName>
    </submittedName>
</protein>
<dbReference type="Gene3D" id="2.170.300.10">
    <property type="entry name" value="Tie2 ligand-binding domain superfamily"/>
    <property type="match status" value="1"/>
</dbReference>
<organism evidence="10 11">
    <name type="scientific">Plakobranchus ocellatus</name>
    <dbReference type="NCBI Taxonomy" id="259542"/>
    <lineage>
        <taxon>Eukaryota</taxon>
        <taxon>Metazoa</taxon>
        <taxon>Spiralia</taxon>
        <taxon>Lophotrochozoa</taxon>
        <taxon>Mollusca</taxon>
        <taxon>Gastropoda</taxon>
        <taxon>Heterobranchia</taxon>
        <taxon>Euthyneura</taxon>
        <taxon>Panpulmonata</taxon>
        <taxon>Sacoglossa</taxon>
        <taxon>Placobranchoidea</taxon>
        <taxon>Plakobranchidae</taxon>
        <taxon>Plakobranchus</taxon>
    </lineage>
</organism>
<keyword evidence="4" id="KW-0479">Metal-binding</keyword>
<dbReference type="Gene3D" id="2.60.120.260">
    <property type="entry name" value="Galactose-binding domain-like"/>
    <property type="match status" value="1"/>
</dbReference>